<keyword evidence="4" id="KW-1185">Reference proteome</keyword>
<name>A0ABM8XTB3_9BURK</name>
<evidence type="ECO:0000256" key="2">
    <source>
        <dbReference type="SAM" id="SignalP"/>
    </source>
</evidence>
<proteinExistence type="predicted"/>
<evidence type="ECO:0000313" key="3">
    <source>
        <dbReference type="EMBL" id="CAG9183577.1"/>
    </source>
</evidence>
<evidence type="ECO:0008006" key="5">
    <source>
        <dbReference type="Google" id="ProtNLM"/>
    </source>
</evidence>
<reference evidence="3 4" key="1">
    <citation type="submission" date="2021-08" db="EMBL/GenBank/DDBJ databases">
        <authorList>
            <person name="Peeters C."/>
        </authorList>
    </citation>
    <scope>NUCLEOTIDE SEQUENCE [LARGE SCALE GENOMIC DNA]</scope>
    <source>
        <strain evidence="3 4">LMG 23994</strain>
    </source>
</reference>
<protein>
    <recommendedName>
        <fullName evidence="5">Lipoprotein transmembrane</fullName>
    </recommendedName>
</protein>
<dbReference type="PROSITE" id="PS51257">
    <property type="entry name" value="PROKAR_LIPOPROTEIN"/>
    <property type="match status" value="1"/>
</dbReference>
<dbReference type="RefSeq" id="WP_224007708.1">
    <property type="nucleotide sequence ID" value="NZ_CAJZAF010000035.1"/>
</dbReference>
<feature type="signal peptide" evidence="2">
    <location>
        <begin position="1"/>
        <end position="21"/>
    </location>
</feature>
<keyword evidence="2" id="KW-0732">Signal</keyword>
<organism evidence="3 4">
    <name type="scientific">Cupriavidus pinatubonensis</name>
    <dbReference type="NCBI Taxonomy" id="248026"/>
    <lineage>
        <taxon>Bacteria</taxon>
        <taxon>Pseudomonadati</taxon>
        <taxon>Pseudomonadota</taxon>
        <taxon>Betaproteobacteria</taxon>
        <taxon>Burkholderiales</taxon>
        <taxon>Burkholderiaceae</taxon>
        <taxon>Cupriavidus</taxon>
    </lineage>
</organism>
<gene>
    <name evidence="3" type="ORF">LMG23994_05173</name>
</gene>
<feature type="region of interest" description="Disordered" evidence="1">
    <location>
        <begin position="28"/>
        <end position="49"/>
    </location>
</feature>
<dbReference type="Proteomes" id="UP000701702">
    <property type="component" value="Unassembled WGS sequence"/>
</dbReference>
<evidence type="ECO:0000256" key="1">
    <source>
        <dbReference type="SAM" id="MobiDB-lite"/>
    </source>
</evidence>
<comment type="caution">
    <text evidence="3">The sequence shown here is derived from an EMBL/GenBank/DDBJ whole genome shotgun (WGS) entry which is preliminary data.</text>
</comment>
<feature type="chain" id="PRO_5045743248" description="Lipoprotein transmembrane" evidence="2">
    <location>
        <begin position="22"/>
        <end position="280"/>
    </location>
</feature>
<dbReference type="EMBL" id="CAJZAF010000035">
    <property type="protein sequence ID" value="CAG9183577.1"/>
    <property type="molecule type" value="Genomic_DNA"/>
</dbReference>
<accession>A0ABM8XTB3</accession>
<evidence type="ECO:0000313" key="4">
    <source>
        <dbReference type="Proteomes" id="UP000701702"/>
    </source>
</evidence>
<sequence length="280" mass="27565">MKKTLKLGPSAISLASLLALAACGGGGGGDGAPAGTPATTPPPAAPTPTITVQGSAPTVSADPLAVVFVPQTETSTRSVLQSIASNAFPAQFQKAPNDGAYTQLGIDANSLITLNGGTVADVAGNGEFAIGRWTNGSNSIGSISANQGAHYVVGKPITLVPDLTLGAPDMKANCAVVASTSPTAVSGNFAPGKLNSASAVVDLTLATLDSFSLAVSIGADSQATATVTSVLLTGVAQSSGVLHHRQTMGTDPKKPLLAIGYAMPTPSSGDVTGVVVMKCQ</sequence>